<proteinExistence type="predicted"/>
<keyword evidence="2" id="KW-1185">Reference proteome</keyword>
<organism evidence="1 2">
    <name type="scientific">Clavispora lusitaniae</name>
    <name type="common">Candida lusitaniae</name>
    <dbReference type="NCBI Taxonomy" id="36911"/>
    <lineage>
        <taxon>Eukaryota</taxon>
        <taxon>Fungi</taxon>
        <taxon>Dikarya</taxon>
        <taxon>Ascomycota</taxon>
        <taxon>Saccharomycotina</taxon>
        <taxon>Pichiomycetes</taxon>
        <taxon>Metschnikowiaceae</taxon>
        <taxon>Clavispora</taxon>
    </lineage>
</organism>
<gene>
    <name evidence="1" type="ORF">EJF14_60285</name>
</gene>
<evidence type="ECO:0000313" key="1">
    <source>
        <dbReference type="EMBL" id="QFZ29772.1"/>
    </source>
</evidence>
<evidence type="ECO:0000313" key="2">
    <source>
        <dbReference type="Proteomes" id="UP000326582"/>
    </source>
</evidence>
<reference evidence="2" key="1">
    <citation type="journal article" date="2019" name="MBio">
        <title>Comparative genomics for the elucidation of multidrug resistance (MDR) in Candida lusitaniae.</title>
        <authorList>
            <person name="Kannan A."/>
            <person name="Asner S.A."/>
            <person name="Trachsel E."/>
            <person name="Kelly S."/>
            <person name="Parker J."/>
            <person name="Sanglard D."/>
        </authorList>
    </citation>
    <scope>NUCLEOTIDE SEQUENCE [LARGE SCALE GENOMIC DNA]</scope>
    <source>
        <strain evidence="2">P1</strain>
    </source>
</reference>
<name>A0ACD0WQL4_CLALS</name>
<accession>A0ACD0WQL4</accession>
<dbReference type="Proteomes" id="UP000326582">
    <property type="component" value="Chromosome 6"/>
</dbReference>
<protein>
    <submittedName>
        <fullName evidence="1">Uncharacterized protein</fullName>
    </submittedName>
</protein>
<dbReference type="EMBL" id="CP038489">
    <property type="protein sequence ID" value="QFZ29772.1"/>
    <property type="molecule type" value="Genomic_DNA"/>
</dbReference>
<sequence length="41" mass="4240">MELCAKGKPNGVEIFNHLGFGHVLLDVGHHLFGAIAPVGGS</sequence>